<dbReference type="Proteomes" id="UP000179807">
    <property type="component" value="Unassembled WGS sequence"/>
</dbReference>
<dbReference type="GeneID" id="94839071"/>
<feature type="region of interest" description="Disordered" evidence="1">
    <location>
        <begin position="537"/>
        <end position="592"/>
    </location>
</feature>
<evidence type="ECO:0000313" key="2">
    <source>
        <dbReference type="EMBL" id="OHT06504.1"/>
    </source>
</evidence>
<reference evidence="2" key="1">
    <citation type="submission" date="2016-10" db="EMBL/GenBank/DDBJ databases">
        <authorList>
            <person name="Benchimol M."/>
            <person name="Almeida L.G."/>
            <person name="Vasconcelos A.T."/>
            <person name="Perreira-Neves A."/>
            <person name="Rosa I.A."/>
            <person name="Tasca T."/>
            <person name="Bogo M.R."/>
            <person name="de Souza W."/>
        </authorList>
    </citation>
    <scope>NUCLEOTIDE SEQUENCE [LARGE SCALE GENOMIC DNA]</scope>
    <source>
        <strain evidence="2">K</strain>
    </source>
</reference>
<dbReference type="AlphaFoldDB" id="A0A1J4K6J1"/>
<proteinExistence type="predicted"/>
<protein>
    <submittedName>
        <fullName evidence="2">Uncharacterized protein</fullName>
    </submittedName>
</protein>
<evidence type="ECO:0000313" key="3">
    <source>
        <dbReference type="Proteomes" id="UP000179807"/>
    </source>
</evidence>
<organism evidence="2 3">
    <name type="scientific">Tritrichomonas foetus</name>
    <dbReference type="NCBI Taxonomy" id="1144522"/>
    <lineage>
        <taxon>Eukaryota</taxon>
        <taxon>Metamonada</taxon>
        <taxon>Parabasalia</taxon>
        <taxon>Tritrichomonadida</taxon>
        <taxon>Tritrichomonadidae</taxon>
        <taxon>Tritrichomonas</taxon>
    </lineage>
</organism>
<accession>A0A1J4K6J1</accession>
<sequence>MPETDKYRLYRQKRLFYSMKQLVHFGNSHNLSRNELVLFMEHATMLMNVSSWEVTFYFTKLAEHHKNEDMKPEQIHLYTDKIKLWDGIFLILEYIQQNQKKIETILRNYINEDLQKGENVFDNLFIDDLLNKIMYKNRFSMEHVIPEINLLFEHNYWLSLINLLYNMTSFTKYFTSPTLCPKITEFCSMDPLVFEHFPIYMRLVEIFSPFDHTLKQDKSSSQYNKIVGIFHDLCLNPYFIGTKNFYTPPLRIAFLHKKLGQVKKPNELSEEIKSIQTIRTFMEVANLFFRNSYEKQILLQKVAFSTLSSHLHAWCNNFNSLNRKKKQEIDLPASLYYFIRHWTSYHYELYVQSSVSVKEAVKMAIYQNSTDSNSNGEGNKVIRVIYHYKSYINSLINSDLHELEYCPSLKSFKSEEKLHSFLNYQNLYDLSKLVGPEGMCMISKTVNEEVKREIQQLFNLYIYIAKIAKRKNQNILNFDHIKDLPGNIELIPLIRTFAQIGNLLFLMEIIKSVVQTFIQNEKPCLFIKLKNHIGQRKTSGSDVISSSSTSNRLSGSNSPTNSPKERNLSRESNSNEESSSSKESNVSEKPNSTLSYEEKIMDLLDENSKIIFENSDELQFAKKVCMFIPLLIFNAVENDTEVQEDGQKGDNLFKKTLKKDNKTKDNSHIIIKNQMNSIIRGIDETISLIRKHCIPSQDNEYEIDKIWKFYNYVIQQYIISSQRKNEFAIKFIQTSTLFSQNYYAGALKNDNFPGRISQQHVIPDSLILDVYD</sequence>
<gene>
    <name evidence="2" type="ORF">TRFO_25458</name>
</gene>
<name>A0A1J4K6J1_9EUKA</name>
<keyword evidence="3" id="KW-1185">Reference proteome</keyword>
<dbReference type="RefSeq" id="XP_068359640.1">
    <property type="nucleotide sequence ID" value="XM_068504367.1"/>
</dbReference>
<feature type="compositionally biased region" description="Low complexity" evidence="1">
    <location>
        <begin position="540"/>
        <end position="558"/>
    </location>
</feature>
<comment type="caution">
    <text evidence="2">The sequence shown here is derived from an EMBL/GenBank/DDBJ whole genome shotgun (WGS) entry which is preliminary data.</text>
</comment>
<dbReference type="EMBL" id="MLAK01000724">
    <property type="protein sequence ID" value="OHT06504.1"/>
    <property type="molecule type" value="Genomic_DNA"/>
</dbReference>
<feature type="compositionally biased region" description="Low complexity" evidence="1">
    <location>
        <begin position="570"/>
        <end position="592"/>
    </location>
</feature>
<dbReference type="VEuPathDB" id="TrichDB:TRFO_25458"/>
<evidence type="ECO:0000256" key="1">
    <source>
        <dbReference type="SAM" id="MobiDB-lite"/>
    </source>
</evidence>